<evidence type="ECO:0000313" key="2">
    <source>
        <dbReference type="EMBL" id="TBT95156.1"/>
    </source>
</evidence>
<keyword evidence="1" id="KW-0812">Transmembrane</keyword>
<accession>A0A4Q9KKX7</accession>
<comment type="caution">
    <text evidence="2">The sequence shown here is derived from an EMBL/GenBank/DDBJ whole genome shotgun (WGS) entry which is preliminary data.</text>
</comment>
<dbReference type="Proteomes" id="UP000291933">
    <property type="component" value="Unassembled WGS sequence"/>
</dbReference>
<dbReference type="AlphaFoldDB" id="A0A4Q9KKX7"/>
<keyword evidence="1" id="KW-0472">Membrane</keyword>
<gene>
    <name evidence="2" type="ORF">ET996_06420</name>
</gene>
<evidence type="ECO:0000313" key="3">
    <source>
        <dbReference type="Proteomes" id="UP000291933"/>
    </source>
</evidence>
<feature type="transmembrane region" description="Helical" evidence="1">
    <location>
        <begin position="121"/>
        <end position="142"/>
    </location>
</feature>
<organism evidence="2 3">
    <name type="scientific">Propioniciclava tarda</name>
    <dbReference type="NCBI Taxonomy" id="433330"/>
    <lineage>
        <taxon>Bacteria</taxon>
        <taxon>Bacillati</taxon>
        <taxon>Actinomycetota</taxon>
        <taxon>Actinomycetes</taxon>
        <taxon>Propionibacteriales</taxon>
        <taxon>Propionibacteriaceae</taxon>
        <taxon>Propioniciclava</taxon>
    </lineage>
</organism>
<dbReference type="RefSeq" id="WP_131171743.1">
    <property type="nucleotide sequence ID" value="NZ_FXTL01000005.1"/>
</dbReference>
<feature type="transmembrane region" description="Helical" evidence="1">
    <location>
        <begin position="53"/>
        <end position="74"/>
    </location>
</feature>
<proteinExistence type="predicted"/>
<evidence type="ECO:0000256" key="1">
    <source>
        <dbReference type="SAM" id="Phobius"/>
    </source>
</evidence>
<sequence length="163" mass="16663">MASSPTRTAVADRAPISADRARALHLLKAGVLGGHIGALVSSLAFFWTRGPASGVSCLIAAMMALAFYTIGQAVQVAYSDAPTGTVLTASLVSYAVRVSALGGVLALSMTQQERLTSMDPTAVVVGTLAVVATWLAAEIFAFSRLRFPVFDTPASNSGTGTAS</sequence>
<keyword evidence="3" id="KW-1185">Reference proteome</keyword>
<feature type="transmembrane region" description="Helical" evidence="1">
    <location>
        <begin position="26"/>
        <end position="47"/>
    </location>
</feature>
<keyword evidence="1" id="KW-1133">Transmembrane helix</keyword>
<name>A0A4Q9KKX7_PROTD</name>
<dbReference type="OrthoDB" id="3731180at2"/>
<reference evidence="2 3" key="1">
    <citation type="submission" date="2019-01" db="EMBL/GenBank/DDBJ databases">
        <title>Lactibacter flavus gen. nov., sp. nov., a novel bacterium of the family Propionibacteriaceae isolated from raw milk and dairy products.</title>
        <authorList>
            <person name="Huptas C."/>
            <person name="Wenning M."/>
            <person name="Breitenwieser F."/>
            <person name="Doll E."/>
            <person name="Von Neubeck M."/>
            <person name="Busse H.-J."/>
            <person name="Scherer S."/>
        </authorList>
    </citation>
    <scope>NUCLEOTIDE SEQUENCE [LARGE SCALE GENOMIC DNA]</scope>
    <source>
        <strain evidence="2 3">DSM 22130</strain>
    </source>
</reference>
<feature type="transmembrane region" description="Helical" evidence="1">
    <location>
        <begin position="86"/>
        <end position="109"/>
    </location>
</feature>
<dbReference type="EMBL" id="SDMR01000006">
    <property type="protein sequence ID" value="TBT95156.1"/>
    <property type="molecule type" value="Genomic_DNA"/>
</dbReference>
<protein>
    <submittedName>
        <fullName evidence="2">Uncharacterized protein</fullName>
    </submittedName>
</protein>